<dbReference type="AlphaFoldDB" id="A0A7U4QLU2"/>
<evidence type="ECO:0000259" key="2">
    <source>
        <dbReference type="PROSITE" id="PS50110"/>
    </source>
</evidence>
<evidence type="ECO:0000256" key="1">
    <source>
        <dbReference type="PROSITE-ProRule" id="PRU00169"/>
    </source>
</evidence>
<name>A0A7U4QLU2_DESA2</name>
<dbReference type="Gene3D" id="1.10.3210.10">
    <property type="entry name" value="Hypothetical protein af1432"/>
    <property type="match status" value="1"/>
</dbReference>
<dbReference type="CDD" id="cd00077">
    <property type="entry name" value="HDc"/>
    <property type="match status" value="1"/>
</dbReference>
<keyword evidence="4" id="KW-0378">Hydrolase</keyword>
<dbReference type="SUPFAM" id="SSF109604">
    <property type="entry name" value="HD-domain/PDEase-like"/>
    <property type="match status" value="1"/>
</dbReference>
<proteinExistence type="predicted"/>
<keyword evidence="1" id="KW-0597">Phosphoprotein</keyword>
<dbReference type="InterPro" id="IPR001789">
    <property type="entry name" value="Sig_transdc_resp-reg_receiver"/>
</dbReference>
<dbReference type="InterPro" id="IPR003607">
    <property type="entry name" value="HD/PDEase_dom"/>
</dbReference>
<dbReference type="EMBL" id="CP013015">
    <property type="protein sequence ID" value="AMM41708.1"/>
    <property type="molecule type" value="Genomic_DNA"/>
</dbReference>
<dbReference type="PANTHER" id="PTHR45228">
    <property type="entry name" value="CYCLIC DI-GMP PHOSPHODIESTERASE TM_0186-RELATED"/>
    <property type="match status" value="1"/>
</dbReference>
<accession>A0A7U4QLU2</accession>
<dbReference type="SMART" id="SM00471">
    <property type="entry name" value="HDc"/>
    <property type="match status" value="1"/>
</dbReference>
<dbReference type="Pfam" id="PF13487">
    <property type="entry name" value="HD_5"/>
    <property type="match status" value="1"/>
</dbReference>
<feature type="domain" description="HD-GYP" evidence="3">
    <location>
        <begin position="147"/>
        <end position="344"/>
    </location>
</feature>
<dbReference type="SMART" id="SM00448">
    <property type="entry name" value="REC"/>
    <property type="match status" value="1"/>
</dbReference>
<gene>
    <name evidence="4" type="ORF">HS1_001914</name>
</gene>
<feature type="domain" description="Response regulatory" evidence="2">
    <location>
        <begin position="5"/>
        <end position="120"/>
    </location>
</feature>
<evidence type="ECO:0000313" key="4">
    <source>
        <dbReference type="EMBL" id="AMM41708.1"/>
    </source>
</evidence>
<sequence>MAHQTILIVDDEDYICQLLEEHLKDEYIIIKASNGQEAFEKMQLVLPDLIILDINMPVMDGITFLQKFSTMPQKNRVPVAVLTAYSERKTRLKALSLGCQDFLNKPIDLVELQLRVRNILELKTYRDELEKLVEKRTQALHKAYEELKLTQLEIVRRLGKAAEFRDDETGDHIMRTSKYVYIIAKKLGLSAKQCELLSHASPMHDIGKIGIPDSILLKPGKLTPEEFEIIKLHTLIGAEILAGTDLPLLKLASEIALTHHERWDGTGYPSGLKGEEIPLSGRIMALADTFDSLINPRIYKKEWELERAKTHIKNERGKHFDPKVVDAFFAGLDEIIAVRDQWKGEEQPKLMELMEKVKKLKRQSAL</sequence>
<evidence type="ECO:0000259" key="3">
    <source>
        <dbReference type="PROSITE" id="PS51832"/>
    </source>
</evidence>
<keyword evidence="5" id="KW-1185">Reference proteome</keyword>
<dbReference type="Proteomes" id="UP000070560">
    <property type="component" value="Chromosome"/>
</dbReference>
<protein>
    <submittedName>
        <fullName evidence="4">Response regulator receiver modulated metal dependent phosphohydrolase</fullName>
    </submittedName>
</protein>
<organism evidence="4 5">
    <name type="scientific">Desulfofervidus auxilii</name>
    <dbReference type="NCBI Taxonomy" id="1621989"/>
    <lineage>
        <taxon>Bacteria</taxon>
        <taxon>Pseudomonadati</taxon>
        <taxon>Thermodesulfobacteriota</taxon>
        <taxon>Candidatus Desulfofervidia</taxon>
        <taxon>Candidatus Desulfofervidales</taxon>
        <taxon>Candidatus Desulfofervidaceae</taxon>
        <taxon>Candidatus Desulfofervidus</taxon>
    </lineage>
</organism>
<dbReference type="InterPro" id="IPR037522">
    <property type="entry name" value="HD_GYP_dom"/>
</dbReference>
<dbReference type="PROSITE" id="PS50110">
    <property type="entry name" value="RESPONSE_REGULATORY"/>
    <property type="match status" value="1"/>
</dbReference>
<dbReference type="KEGG" id="daw:HS1_001914"/>
<feature type="modified residue" description="4-aspartylphosphate" evidence="1">
    <location>
        <position position="53"/>
    </location>
</feature>
<dbReference type="Pfam" id="PF00072">
    <property type="entry name" value="Response_reg"/>
    <property type="match status" value="1"/>
</dbReference>
<reference evidence="4 5" key="1">
    <citation type="submission" date="2015-10" db="EMBL/GenBank/DDBJ databases">
        <title>Candidatus Desulfofervidus auxilii, a hydrogenotrophic sulfate-reducing bacterium involved in the thermophilic anaerobic oxidation of methane.</title>
        <authorList>
            <person name="Krukenberg V."/>
            <person name="Richter M."/>
            <person name="Wegener G."/>
        </authorList>
    </citation>
    <scope>NUCLEOTIDE SEQUENCE [LARGE SCALE GENOMIC DNA]</scope>
    <source>
        <strain evidence="4 5">HS1</strain>
    </source>
</reference>
<dbReference type="SUPFAM" id="SSF52172">
    <property type="entry name" value="CheY-like"/>
    <property type="match status" value="1"/>
</dbReference>
<dbReference type="OrthoDB" id="9764337at2"/>
<dbReference type="PANTHER" id="PTHR45228:SF1">
    <property type="entry name" value="CYCLIC DI-GMP PHOSPHODIESTERASE TM_0186"/>
    <property type="match status" value="1"/>
</dbReference>
<dbReference type="RefSeq" id="WP_066064575.1">
    <property type="nucleotide sequence ID" value="NZ_CP013015.1"/>
</dbReference>
<dbReference type="GO" id="GO:0000160">
    <property type="term" value="P:phosphorelay signal transduction system"/>
    <property type="evidence" value="ECO:0007669"/>
    <property type="project" value="InterPro"/>
</dbReference>
<dbReference type="InterPro" id="IPR011006">
    <property type="entry name" value="CheY-like_superfamily"/>
</dbReference>
<dbReference type="InterPro" id="IPR052020">
    <property type="entry name" value="Cyclic_di-GMP/3'3'-cGAMP_PDE"/>
</dbReference>
<dbReference type="Gene3D" id="3.40.50.2300">
    <property type="match status" value="1"/>
</dbReference>
<evidence type="ECO:0000313" key="5">
    <source>
        <dbReference type="Proteomes" id="UP000070560"/>
    </source>
</evidence>
<dbReference type="PROSITE" id="PS51832">
    <property type="entry name" value="HD_GYP"/>
    <property type="match status" value="1"/>
</dbReference>
<dbReference type="GO" id="GO:0016787">
    <property type="term" value="F:hydrolase activity"/>
    <property type="evidence" value="ECO:0007669"/>
    <property type="project" value="UniProtKB-KW"/>
</dbReference>